<dbReference type="EMBL" id="KN838653">
    <property type="protein sequence ID" value="KIJ99146.1"/>
    <property type="molecule type" value="Genomic_DNA"/>
</dbReference>
<name>A0A0C9XNM0_9AGAR</name>
<organism evidence="1 2">
    <name type="scientific">Laccaria amethystina LaAM-08-1</name>
    <dbReference type="NCBI Taxonomy" id="1095629"/>
    <lineage>
        <taxon>Eukaryota</taxon>
        <taxon>Fungi</taxon>
        <taxon>Dikarya</taxon>
        <taxon>Basidiomycota</taxon>
        <taxon>Agaricomycotina</taxon>
        <taxon>Agaricomycetes</taxon>
        <taxon>Agaricomycetidae</taxon>
        <taxon>Agaricales</taxon>
        <taxon>Agaricineae</taxon>
        <taxon>Hydnangiaceae</taxon>
        <taxon>Laccaria</taxon>
    </lineage>
</organism>
<evidence type="ECO:0000313" key="1">
    <source>
        <dbReference type="EMBL" id="KIJ99146.1"/>
    </source>
</evidence>
<keyword evidence="2" id="KW-1185">Reference proteome</keyword>
<evidence type="ECO:0000313" key="2">
    <source>
        <dbReference type="Proteomes" id="UP000054477"/>
    </source>
</evidence>
<accession>A0A0C9XNM0</accession>
<dbReference type="HOGENOM" id="CLU_2527786_0_0_1"/>
<proteinExistence type="predicted"/>
<reference evidence="1 2" key="1">
    <citation type="submission" date="2014-04" db="EMBL/GenBank/DDBJ databases">
        <authorList>
            <consortium name="DOE Joint Genome Institute"/>
            <person name="Kuo A."/>
            <person name="Kohler A."/>
            <person name="Nagy L.G."/>
            <person name="Floudas D."/>
            <person name="Copeland A."/>
            <person name="Barry K.W."/>
            <person name="Cichocki N."/>
            <person name="Veneault-Fourrey C."/>
            <person name="LaButti K."/>
            <person name="Lindquist E.A."/>
            <person name="Lipzen A."/>
            <person name="Lundell T."/>
            <person name="Morin E."/>
            <person name="Murat C."/>
            <person name="Sun H."/>
            <person name="Tunlid A."/>
            <person name="Henrissat B."/>
            <person name="Grigoriev I.V."/>
            <person name="Hibbett D.S."/>
            <person name="Martin F."/>
            <person name="Nordberg H.P."/>
            <person name="Cantor M.N."/>
            <person name="Hua S.X."/>
        </authorList>
    </citation>
    <scope>NUCLEOTIDE SEQUENCE [LARGE SCALE GENOMIC DNA]</scope>
    <source>
        <strain evidence="1 2">LaAM-08-1</strain>
    </source>
</reference>
<sequence length="84" mass="9282">MRELNDMILSRHSGAGNVALESLTLKFTSSGECFDAQCVLEGWDTVDTKLAGIIGGWRADIEQELVTWVTRSRTSSWNKAMMTG</sequence>
<dbReference type="Proteomes" id="UP000054477">
    <property type="component" value="Unassembled WGS sequence"/>
</dbReference>
<dbReference type="AlphaFoldDB" id="A0A0C9XNM0"/>
<protein>
    <submittedName>
        <fullName evidence="1">Uncharacterized protein</fullName>
    </submittedName>
</protein>
<reference evidence="2" key="2">
    <citation type="submission" date="2015-01" db="EMBL/GenBank/DDBJ databases">
        <title>Evolutionary Origins and Diversification of the Mycorrhizal Mutualists.</title>
        <authorList>
            <consortium name="DOE Joint Genome Institute"/>
            <consortium name="Mycorrhizal Genomics Consortium"/>
            <person name="Kohler A."/>
            <person name="Kuo A."/>
            <person name="Nagy L.G."/>
            <person name="Floudas D."/>
            <person name="Copeland A."/>
            <person name="Barry K.W."/>
            <person name="Cichocki N."/>
            <person name="Veneault-Fourrey C."/>
            <person name="LaButti K."/>
            <person name="Lindquist E.A."/>
            <person name="Lipzen A."/>
            <person name="Lundell T."/>
            <person name="Morin E."/>
            <person name="Murat C."/>
            <person name="Riley R."/>
            <person name="Ohm R."/>
            <person name="Sun H."/>
            <person name="Tunlid A."/>
            <person name="Henrissat B."/>
            <person name="Grigoriev I.V."/>
            <person name="Hibbett D.S."/>
            <person name="Martin F."/>
        </authorList>
    </citation>
    <scope>NUCLEOTIDE SEQUENCE [LARGE SCALE GENOMIC DNA]</scope>
    <source>
        <strain evidence="2">LaAM-08-1</strain>
    </source>
</reference>
<gene>
    <name evidence="1" type="ORF">K443DRAFT_180057</name>
</gene>